<dbReference type="PANTHER" id="PTHR43725:SF53">
    <property type="entry name" value="UDP-ARABINOSE 4-EPIMERASE 1"/>
    <property type="match status" value="1"/>
</dbReference>
<keyword evidence="3" id="KW-0614">Plasmid</keyword>
<dbReference type="Gene3D" id="3.90.25.10">
    <property type="entry name" value="UDP-galactose 4-epimerase, domain 1"/>
    <property type="match status" value="1"/>
</dbReference>
<dbReference type="Pfam" id="PF01370">
    <property type="entry name" value="Epimerase"/>
    <property type="match status" value="1"/>
</dbReference>
<dbReference type="Proteomes" id="UP000830729">
    <property type="component" value="Plasmid unnamed1"/>
</dbReference>
<organism evidence="3 4">
    <name type="scientific">Halorussus limi</name>
    <dbReference type="NCBI Taxonomy" id="2938695"/>
    <lineage>
        <taxon>Archaea</taxon>
        <taxon>Methanobacteriati</taxon>
        <taxon>Methanobacteriota</taxon>
        <taxon>Stenosarchaea group</taxon>
        <taxon>Halobacteria</taxon>
        <taxon>Halobacteriales</taxon>
        <taxon>Haladaptataceae</taxon>
        <taxon>Halorussus</taxon>
    </lineage>
</organism>
<dbReference type="EMBL" id="CP096660">
    <property type="protein sequence ID" value="UPV76341.1"/>
    <property type="molecule type" value="Genomic_DNA"/>
</dbReference>
<comment type="similarity">
    <text evidence="1">Belongs to the NAD(P)-dependent epimerase/dehydratase family.</text>
</comment>
<dbReference type="RefSeq" id="WP_248652374.1">
    <property type="nucleotide sequence ID" value="NZ_CP096660.1"/>
</dbReference>
<dbReference type="AlphaFoldDB" id="A0A8U0I099"/>
<keyword evidence="4" id="KW-1185">Reference proteome</keyword>
<dbReference type="Gene3D" id="3.40.50.720">
    <property type="entry name" value="NAD(P)-binding Rossmann-like Domain"/>
    <property type="match status" value="1"/>
</dbReference>
<reference evidence="3 4" key="1">
    <citation type="submission" date="2022-04" db="EMBL/GenBank/DDBJ databases">
        <title>Diverse halophilic archaea isolated from saline environments.</title>
        <authorList>
            <person name="Cui H.-L."/>
        </authorList>
    </citation>
    <scope>NUCLEOTIDE SEQUENCE [LARGE SCALE GENOMIC DNA]</scope>
    <source>
        <strain evidence="3 4">XZYJT49</strain>
        <plasmid evidence="3 4">unnamed1</plasmid>
    </source>
</reference>
<evidence type="ECO:0000259" key="2">
    <source>
        <dbReference type="Pfam" id="PF01370"/>
    </source>
</evidence>
<dbReference type="SUPFAM" id="SSF51735">
    <property type="entry name" value="NAD(P)-binding Rossmann-fold domains"/>
    <property type="match status" value="1"/>
</dbReference>
<feature type="domain" description="NAD-dependent epimerase/dehydratase" evidence="2">
    <location>
        <begin position="8"/>
        <end position="235"/>
    </location>
</feature>
<evidence type="ECO:0000256" key="1">
    <source>
        <dbReference type="ARBA" id="ARBA00007637"/>
    </source>
</evidence>
<geneLocation type="plasmid" evidence="3 4">
    <name>unnamed1</name>
</geneLocation>
<proteinExistence type="inferred from homology"/>
<dbReference type="KEGG" id="halx:M0R89_19460"/>
<gene>
    <name evidence="3" type="ORF">M0R89_19460</name>
</gene>
<dbReference type="PANTHER" id="PTHR43725">
    <property type="entry name" value="UDP-GLUCOSE 4-EPIMERASE"/>
    <property type="match status" value="1"/>
</dbReference>
<evidence type="ECO:0000313" key="3">
    <source>
        <dbReference type="EMBL" id="UPV76341.1"/>
    </source>
</evidence>
<accession>A0A8U0I099</accession>
<sequence>MELSGKSVLVTGGAGLIGTHLTESLAADNDVLVADNCSKGNREWVPESARFADADLTDPDDVAEVVTSDLDVVFHLGALSDVNRGDHRRVFEHNNAMLYNILERMDEVGLSKIAFASSSAVYGEAPRPTPEDFAPLEPVSTYGASKLAGEGLLSTYAHSHDFTTWMFRFSNVVGPHQRNNVISDFIEKLLDDPSRLEILGDGRQEKSYLHVEDCVSGMEHVVENTDEPTNIYNLGTRTTISVTRIAELVSDVVGCDPEFEYTGGDRGWTGDVPKMRLSIEKASAIGWSPERESADAVRTAAEQLYDELA</sequence>
<dbReference type="InterPro" id="IPR001509">
    <property type="entry name" value="Epimerase_deHydtase"/>
</dbReference>
<evidence type="ECO:0000313" key="4">
    <source>
        <dbReference type="Proteomes" id="UP000830729"/>
    </source>
</evidence>
<protein>
    <submittedName>
        <fullName evidence="3">NAD-dependent epimerase/dehydratase family protein</fullName>
    </submittedName>
</protein>
<name>A0A8U0I099_9EURY</name>
<dbReference type="GeneID" id="72187425"/>
<dbReference type="InterPro" id="IPR036291">
    <property type="entry name" value="NAD(P)-bd_dom_sf"/>
</dbReference>